<dbReference type="Pfam" id="PF08839">
    <property type="entry name" value="CDT1"/>
    <property type="match status" value="1"/>
</dbReference>
<dbReference type="InterPro" id="IPR036390">
    <property type="entry name" value="WH_DNA-bd_sf"/>
</dbReference>
<dbReference type="Proteomes" id="UP001057455">
    <property type="component" value="Unassembled WGS sequence"/>
</dbReference>
<feature type="domain" description="CDT1 Geminin-binding" evidence="2">
    <location>
        <begin position="356"/>
        <end position="522"/>
    </location>
</feature>
<proteinExistence type="predicted"/>
<dbReference type="EMBL" id="BLIY01000004">
    <property type="protein sequence ID" value="GFE53128.1"/>
    <property type="molecule type" value="Genomic_DNA"/>
</dbReference>
<keyword evidence="4" id="KW-1185">Reference proteome</keyword>
<organism evidence="3 4">
    <name type="scientific">Babesia ovis</name>
    <dbReference type="NCBI Taxonomy" id="5869"/>
    <lineage>
        <taxon>Eukaryota</taxon>
        <taxon>Sar</taxon>
        <taxon>Alveolata</taxon>
        <taxon>Apicomplexa</taxon>
        <taxon>Aconoidasida</taxon>
        <taxon>Piroplasmida</taxon>
        <taxon>Babesiidae</taxon>
        <taxon>Babesia</taxon>
    </lineage>
</organism>
<dbReference type="InterPro" id="IPR014939">
    <property type="entry name" value="CDT1_Gemini-bd-like"/>
</dbReference>
<dbReference type="AlphaFoldDB" id="A0A9W5WTR3"/>
<accession>A0A9W5WTR3</accession>
<name>A0A9W5WTR3_BABOV</name>
<feature type="compositionally biased region" description="Polar residues" evidence="1">
    <location>
        <begin position="566"/>
        <end position="587"/>
    </location>
</feature>
<dbReference type="SMART" id="SM01075">
    <property type="entry name" value="CDT1"/>
    <property type="match status" value="1"/>
</dbReference>
<dbReference type="OrthoDB" id="341730at2759"/>
<reference evidence="3" key="1">
    <citation type="submission" date="2019-12" db="EMBL/GenBank/DDBJ databases">
        <title>Genome sequence of Babesia ovis.</title>
        <authorList>
            <person name="Yamagishi J."/>
            <person name="Sevinc F."/>
            <person name="Xuan X."/>
        </authorList>
    </citation>
    <scope>NUCLEOTIDE SEQUENCE</scope>
    <source>
        <strain evidence="3">Selcuk</strain>
    </source>
</reference>
<evidence type="ECO:0000313" key="4">
    <source>
        <dbReference type="Proteomes" id="UP001057455"/>
    </source>
</evidence>
<evidence type="ECO:0000259" key="2">
    <source>
        <dbReference type="SMART" id="SM01075"/>
    </source>
</evidence>
<comment type="caution">
    <text evidence="3">The sequence shown here is derived from an EMBL/GenBank/DDBJ whole genome shotgun (WGS) entry which is preliminary data.</text>
</comment>
<protein>
    <submittedName>
        <fullName evidence="3">DNA replication factor CDT1 like family member protein, putative</fullName>
    </submittedName>
</protein>
<evidence type="ECO:0000256" key="1">
    <source>
        <dbReference type="SAM" id="MobiDB-lite"/>
    </source>
</evidence>
<feature type="region of interest" description="Disordered" evidence="1">
    <location>
        <begin position="566"/>
        <end position="588"/>
    </location>
</feature>
<dbReference type="SUPFAM" id="SSF46785">
    <property type="entry name" value="Winged helix' DNA-binding domain"/>
    <property type="match status" value="1"/>
</dbReference>
<evidence type="ECO:0000313" key="3">
    <source>
        <dbReference type="EMBL" id="GFE53128.1"/>
    </source>
</evidence>
<gene>
    <name evidence="3" type="ORF">BaOVIS_005320</name>
</gene>
<sequence>MDCLLSPDALLVAGHKGSSDGEGVTRCMLGVTDGEMLPTKALNQTPTTLCESGDGNTFTIFTSTGDCNLKKECDQPPSTPKPSRKPMSPFLREPGLDEARGGSPKMSMHDRVRKRQQLLSSTMHLDSIRFDEETEALCGTDEVIGAAMSPRLKAQCAESMRTPSRLSQLNSEGHDAFMPMSVSHNKDIYVNVSDDVVKNPILANSVRSIRMREPMDHEDVARSMKVLGASRCWTDMLDESTRGGVSVEAEDYDDILATQTPVRSLTSQVTPTKHSYVSGSVKRMSIGSIGTLGHSLSPIGTPQRSVDSILTSTTSHNKYTQTMFATGDATDLDAFGGARIEDMRKDDVNPMAYSTLPKCLISESRMGKYLALLYKHFKNMCTFIRRSSMRSDRPYFKVVQLMVQRMTRKDFTLEQVRQMAWLAPNLVTLKWVSISEAVRMRYKTEYNEYRGDHTSDVQIRIHKLDGRVCSSNSDFENTCFSFKRIICAWVARCEAQYVQDRGSTCGFDSDMALPIPLAALPTKHGNSLDIDDTVSIPTSTPTQTVANLYKGVVPEINQPTVLFSSTARSDQDAHQLSTRKASTSRSAMPNKAVAQVHENMTPARNVSSLKRGREDTMLPMATDLLDTPGMWRIRDNAKRLAVNRNTNYIKEHDVSYWKDLRRFVNALVDLSISDNRPPLLRLEWLAEFMSKHGSYRVTYDNVADWANTLVSIAPDIVNIGVSKFDDYSTVLTLCPQPRFDNAINFVDQQISTYNK</sequence>
<feature type="region of interest" description="Disordered" evidence="1">
    <location>
        <begin position="71"/>
        <end position="109"/>
    </location>
</feature>